<dbReference type="AlphaFoldDB" id="A0A1Y1RV50"/>
<protein>
    <recommendedName>
        <fullName evidence="4">Outer membrane protein beta-barrel domain-containing protein</fullName>
    </recommendedName>
</protein>
<gene>
    <name evidence="2" type="ORF">B4O97_14425</name>
</gene>
<evidence type="ECO:0000256" key="1">
    <source>
        <dbReference type="SAM" id="MobiDB-lite"/>
    </source>
</evidence>
<feature type="region of interest" description="Disordered" evidence="1">
    <location>
        <begin position="1"/>
        <end position="29"/>
    </location>
</feature>
<evidence type="ECO:0000313" key="3">
    <source>
        <dbReference type="Proteomes" id="UP000192343"/>
    </source>
</evidence>
<dbReference type="EMBL" id="MWQY01000017">
    <property type="protein sequence ID" value="ORC33856.1"/>
    <property type="molecule type" value="Genomic_DNA"/>
</dbReference>
<evidence type="ECO:0000313" key="2">
    <source>
        <dbReference type="EMBL" id="ORC33856.1"/>
    </source>
</evidence>
<keyword evidence="3" id="KW-1185">Reference proteome</keyword>
<sequence>MEKAKDDYPEEREVPSQRDRRPWWEDEEDDQSVADEAAYLASNSSGRVYLGARGGNSWKSSPYFDSLMDAELLLSFRDAHAEAGVFGGFKSVTAKEGSSIEESVDGGVIFLRAGIEGRYYPFPDLEFFSPYLLGQAGGIYMYWSFKNPLKAGADTITSDSVGGMMLGVGIGVNVIDTDFLRIGAACIPETHLFHSETQEGFQNDVFDYYGTVRWALEAGLSL</sequence>
<comment type="caution">
    <text evidence="2">The sequence shown here is derived from an EMBL/GenBank/DDBJ whole genome shotgun (WGS) entry which is preliminary data.</text>
</comment>
<evidence type="ECO:0008006" key="4">
    <source>
        <dbReference type="Google" id="ProtNLM"/>
    </source>
</evidence>
<reference evidence="2 3" key="1">
    <citation type="submission" date="2017-03" db="EMBL/GenBank/DDBJ databases">
        <title>Draft Genome sequence of Marispirochaeta sp. strain JC444.</title>
        <authorList>
            <person name="Shivani Y."/>
            <person name="Subhash Y."/>
            <person name="Sasikala C."/>
            <person name="Ramana C."/>
        </authorList>
    </citation>
    <scope>NUCLEOTIDE SEQUENCE [LARGE SCALE GENOMIC DNA]</scope>
    <source>
        <strain evidence="2 3">JC444</strain>
    </source>
</reference>
<proteinExistence type="predicted"/>
<organism evidence="2 3">
    <name type="scientific">Marispirochaeta aestuarii</name>
    <dbReference type="NCBI Taxonomy" id="1963862"/>
    <lineage>
        <taxon>Bacteria</taxon>
        <taxon>Pseudomonadati</taxon>
        <taxon>Spirochaetota</taxon>
        <taxon>Spirochaetia</taxon>
        <taxon>Spirochaetales</taxon>
        <taxon>Spirochaetaceae</taxon>
        <taxon>Marispirochaeta</taxon>
    </lineage>
</organism>
<dbReference type="Proteomes" id="UP000192343">
    <property type="component" value="Unassembled WGS sequence"/>
</dbReference>
<name>A0A1Y1RV50_9SPIO</name>
<accession>A0A1Y1RV50</accession>
<feature type="compositionally biased region" description="Basic and acidic residues" evidence="1">
    <location>
        <begin position="1"/>
        <end position="24"/>
    </location>
</feature>